<gene>
    <name evidence="1" type="ORF">C4900_07710</name>
</gene>
<proteinExistence type="predicted"/>
<accession>A0A1C2FWU0</accession>
<dbReference type="EMBL" id="PSYR01000002">
    <property type="protein sequence ID" value="RCN55797.1"/>
    <property type="molecule type" value="Genomic_DNA"/>
</dbReference>
<evidence type="ECO:0000313" key="1">
    <source>
        <dbReference type="EMBL" id="RCN55797.1"/>
    </source>
</evidence>
<reference evidence="1 2" key="1">
    <citation type="submission" date="2018-02" db="EMBL/GenBank/DDBJ databases">
        <title>Insights into the biology of acidophilic members of the Acidiferrobacteraceae family derived from comparative genomic analyses.</title>
        <authorList>
            <person name="Issotta F."/>
            <person name="Thyssen C."/>
            <person name="Mena C."/>
            <person name="Moya A."/>
            <person name="Bellenberg S."/>
            <person name="Sproer C."/>
            <person name="Covarrubias P.C."/>
            <person name="Sand W."/>
            <person name="Quatrini R."/>
            <person name="Vera M."/>
        </authorList>
    </citation>
    <scope>NUCLEOTIDE SEQUENCE [LARGE SCALE GENOMIC DNA]</scope>
    <source>
        <strain evidence="2">m-1</strain>
    </source>
</reference>
<comment type="caution">
    <text evidence="1">The sequence shown here is derived from an EMBL/GenBank/DDBJ whole genome shotgun (WGS) entry which is preliminary data.</text>
</comment>
<dbReference type="STRING" id="163359.A9R16_05815"/>
<evidence type="ECO:0000313" key="2">
    <source>
        <dbReference type="Proteomes" id="UP000253250"/>
    </source>
</evidence>
<dbReference type="OrthoDB" id="5796257at2"/>
<sequence>MAKYVVTYTLPYEHVVRVGIEADTAQAAQTIAESAFNDGVLWDNTPTMPLLMDEFEETGDAGVPVLFQATPVTEWPVPDNSVSKALHDKTAHDVARQLIELYQQARERNEAFISRDRLFDLYQLALSAGTALGARCESAETEVMGVSRQPGFRVSTGSNTNIPQTRPGPELLASSDRLHRNTCVRPIPQASNYMSSMAL</sequence>
<dbReference type="Proteomes" id="UP000253250">
    <property type="component" value="Unassembled WGS sequence"/>
</dbReference>
<name>A0A1C2FWU0_9GAMM</name>
<dbReference type="AlphaFoldDB" id="A0A1C2FWU0"/>
<keyword evidence="2" id="KW-1185">Reference proteome</keyword>
<organism evidence="1 2">
    <name type="scientific">Acidiferrobacter thiooxydans</name>
    <dbReference type="NCBI Taxonomy" id="163359"/>
    <lineage>
        <taxon>Bacteria</taxon>
        <taxon>Pseudomonadati</taxon>
        <taxon>Pseudomonadota</taxon>
        <taxon>Gammaproteobacteria</taxon>
        <taxon>Acidiferrobacterales</taxon>
        <taxon>Acidiferrobacteraceae</taxon>
        <taxon>Acidiferrobacter</taxon>
    </lineage>
</organism>
<protein>
    <submittedName>
        <fullName evidence="1">Uncharacterized protein</fullName>
    </submittedName>
</protein>
<dbReference type="RefSeq" id="WP_065972365.1">
    <property type="nucleotide sequence ID" value="NZ_CP080624.1"/>
</dbReference>